<dbReference type="Proteomes" id="UP001165289">
    <property type="component" value="Unassembled WGS sequence"/>
</dbReference>
<dbReference type="PROSITE" id="PS50234">
    <property type="entry name" value="VWFA"/>
    <property type="match status" value="1"/>
</dbReference>
<protein>
    <recommendedName>
        <fullName evidence="1">VWFA domain-containing protein</fullName>
    </recommendedName>
</protein>
<comment type="caution">
    <text evidence="2">The sequence shown here is derived from an EMBL/GenBank/DDBJ whole genome shotgun (WGS) entry which is preliminary data.</text>
</comment>
<dbReference type="Gene3D" id="1.10.150.50">
    <property type="entry name" value="Transcription Factor, Ets-1"/>
    <property type="match status" value="1"/>
</dbReference>
<evidence type="ECO:0000259" key="1">
    <source>
        <dbReference type="PROSITE" id="PS50234"/>
    </source>
</evidence>
<keyword evidence="3" id="KW-1185">Reference proteome</keyword>
<dbReference type="Gene3D" id="3.40.50.410">
    <property type="entry name" value="von Willebrand factor, type A domain"/>
    <property type="match status" value="1"/>
</dbReference>
<evidence type="ECO:0000313" key="3">
    <source>
        <dbReference type="Proteomes" id="UP001165289"/>
    </source>
</evidence>
<dbReference type="InterPro" id="IPR002035">
    <property type="entry name" value="VWF_A"/>
</dbReference>
<sequence>MASNCTPETEMDTFLKQIRLAKYREHILDLGAEELEDLQDIPDDELVKMGMKPAEIGRFKRKVNEEIRKASPMSPPLKLQTTGVPFSPTTVDQGKLKKIISQQRIRCNLRISYQLIMTELKPQINHLSVTFDSEKNYYFDLVNMICEQEHRNLGNNLTIELYTREGYPLAINPSSYISKLSDWCLETYDPILLYAIPRPKIFTEEDKKVSSINKSVTKGINEKEDMIFFQNEEVGFGPIQVGINCNKVKVKELTNIIHQMTSLPLTCFKLKVISKDKEVKLENREKLLTEYDIKDQSVIEITPESEFWLSSWDQNFFAGACLASWNDSQTVYGKSLFFASLYTLSIWIRKQPLNIRTNVLGHIRSITGCAPLIHALKLLFNKECLTLPHRVAIQEVLMLVYKSIGPKQLKGDVNSSITIQENKILEESTNFWAYFIEFAKEYHSSRTEEYSNFDLCCSVKNNRMRDPKRVMDSEGIPHIVDKANYTGKINNEMFEPLPEYVRIIKCFSGFEVQIWKEKSMVINEVDLTREWNTIITKRSEMKFLCIQSPLALKDHTCPVPCMILGVNGMVCNYIGGSKDDSKSYEGFDPLGGNIFNFDADDLGETLRKGNYSQYDKLLKGSDTIATNTTVDLTTITRPLNEIEEIIMVVLDTSRSMDSQYFANKSKYELAMTGFEQFCNRTTAYNYKNMIGLVIFGGTSKLELELTESFRHFSKEIRSFPNKGSTAIYDAIIFTIGHINSFKLKHSFPNTLKARILCLTSGGDNASKISPSNASNSLISNNIVMDSVLLCGGKVNTHAIAKISGGLSFQPKDQKELSNIFEFETMLNLACRKYKNHLDISIEESLLIHLILIQNSDTQTSWQARFKHP</sequence>
<dbReference type="InterPro" id="IPR013761">
    <property type="entry name" value="SAM/pointed_sf"/>
</dbReference>
<gene>
    <name evidence="2" type="ORF">LOD99_414</name>
</gene>
<feature type="domain" description="VWFA" evidence="1">
    <location>
        <begin position="645"/>
        <end position="837"/>
    </location>
</feature>
<name>A0AAV7KBJ4_9METZ</name>
<dbReference type="SUPFAM" id="SSF53300">
    <property type="entry name" value="vWA-like"/>
    <property type="match status" value="1"/>
</dbReference>
<organism evidence="2 3">
    <name type="scientific">Oopsacas minuta</name>
    <dbReference type="NCBI Taxonomy" id="111878"/>
    <lineage>
        <taxon>Eukaryota</taxon>
        <taxon>Metazoa</taxon>
        <taxon>Porifera</taxon>
        <taxon>Hexactinellida</taxon>
        <taxon>Hexasterophora</taxon>
        <taxon>Lyssacinosida</taxon>
        <taxon>Leucopsacidae</taxon>
        <taxon>Oopsacas</taxon>
    </lineage>
</organism>
<dbReference type="InterPro" id="IPR029071">
    <property type="entry name" value="Ubiquitin-like_domsf"/>
</dbReference>
<dbReference type="SMART" id="SM00327">
    <property type="entry name" value="VWA"/>
    <property type="match status" value="1"/>
</dbReference>
<dbReference type="AlphaFoldDB" id="A0AAV7KBJ4"/>
<reference evidence="2 3" key="1">
    <citation type="journal article" date="2023" name="BMC Biol.">
        <title>The compact genome of the sponge Oopsacas minuta (Hexactinellida) is lacking key metazoan core genes.</title>
        <authorList>
            <person name="Santini S."/>
            <person name="Schenkelaars Q."/>
            <person name="Jourda C."/>
            <person name="Duchesne M."/>
            <person name="Belahbib H."/>
            <person name="Rocher C."/>
            <person name="Selva M."/>
            <person name="Riesgo A."/>
            <person name="Vervoort M."/>
            <person name="Leys S.P."/>
            <person name="Kodjabachian L."/>
            <person name="Le Bivic A."/>
            <person name="Borchiellini C."/>
            <person name="Claverie J.M."/>
            <person name="Renard E."/>
        </authorList>
    </citation>
    <scope>NUCLEOTIDE SEQUENCE [LARGE SCALE GENOMIC DNA]</scope>
    <source>
        <strain evidence="2">SPO-2</strain>
    </source>
</reference>
<dbReference type="EMBL" id="JAKMXF010000111">
    <property type="protein sequence ID" value="KAI6657671.1"/>
    <property type="molecule type" value="Genomic_DNA"/>
</dbReference>
<proteinExistence type="predicted"/>
<dbReference type="SUPFAM" id="SSF47769">
    <property type="entry name" value="SAM/Pointed domain"/>
    <property type="match status" value="1"/>
</dbReference>
<accession>A0AAV7KBJ4</accession>
<dbReference type="InterPro" id="IPR036465">
    <property type="entry name" value="vWFA_dom_sf"/>
</dbReference>
<dbReference type="Pfam" id="PF13519">
    <property type="entry name" value="VWA_2"/>
    <property type="match status" value="1"/>
</dbReference>
<evidence type="ECO:0000313" key="2">
    <source>
        <dbReference type="EMBL" id="KAI6657671.1"/>
    </source>
</evidence>
<dbReference type="SUPFAM" id="SSF54236">
    <property type="entry name" value="Ubiquitin-like"/>
    <property type="match status" value="1"/>
</dbReference>